<evidence type="ECO:0000313" key="5">
    <source>
        <dbReference type="Proteomes" id="UP001299970"/>
    </source>
</evidence>
<evidence type="ECO:0000259" key="2">
    <source>
        <dbReference type="Pfam" id="PF01425"/>
    </source>
</evidence>
<evidence type="ECO:0000313" key="4">
    <source>
        <dbReference type="EMBL" id="MCH6170845.1"/>
    </source>
</evidence>
<dbReference type="Gene3D" id="1.20.58.1700">
    <property type="match status" value="1"/>
</dbReference>
<feature type="compositionally biased region" description="Basic and acidic residues" evidence="1">
    <location>
        <begin position="113"/>
        <end position="122"/>
    </location>
</feature>
<accession>A0ABS9TQN7</accession>
<dbReference type="InterPro" id="IPR000120">
    <property type="entry name" value="Amidase"/>
</dbReference>
<evidence type="ECO:0000259" key="3">
    <source>
        <dbReference type="Pfam" id="PF21986"/>
    </source>
</evidence>
<dbReference type="InterPro" id="IPR023631">
    <property type="entry name" value="Amidase_dom"/>
</dbReference>
<dbReference type="GO" id="GO:0004039">
    <property type="term" value="F:allophanate hydrolase activity"/>
    <property type="evidence" value="ECO:0007669"/>
    <property type="project" value="UniProtKB-EC"/>
</dbReference>
<dbReference type="EMBL" id="JAKXMK010000037">
    <property type="protein sequence ID" value="MCH6170845.1"/>
    <property type="molecule type" value="Genomic_DNA"/>
</dbReference>
<feature type="region of interest" description="Disordered" evidence="1">
    <location>
        <begin position="108"/>
        <end position="128"/>
    </location>
</feature>
<reference evidence="4 5" key="1">
    <citation type="submission" date="2022-03" db="EMBL/GenBank/DDBJ databases">
        <title>Pseudonocardia alaer sp. nov., a novel actinomycete isolated from reed forest soil.</title>
        <authorList>
            <person name="Wang L."/>
        </authorList>
    </citation>
    <scope>NUCLEOTIDE SEQUENCE [LARGE SCALE GENOMIC DNA]</scope>
    <source>
        <strain evidence="4 5">Y-16303</strain>
    </source>
</reference>
<dbReference type="Gene3D" id="3.90.1300.10">
    <property type="entry name" value="Amidase signature (AS) domain"/>
    <property type="match status" value="1"/>
</dbReference>
<proteinExistence type="predicted"/>
<keyword evidence="4" id="KW-0378">Hydrolase</keyword>
<dbReference type="PANTHER" id="PTHR11895">
    <property type="entry name" value="TRANSAMIDASE"/>
    <property type="match status" value="1"/>
</dbReference>
<dbReference type="Gene3D" id="3.10.490.10">
    <property type="entry name" value="Gamma-glutamyl cyclotransferase-like"/>
    <property type="match status" value="1"/>
</dbReference>
<dbReference type="Pfam" id="PF21986">
    <property type="entry name" value="AH_C"/>
    <property type="match status" value="1"/>
</dbReference>
<organism evidence="4 5">
    <name type="scientific">Pseudonocardia alaniniphila</name>
    <dbReference type="NCBI Taxonomy" id="75291"/>
    <lineage>
        <taxon>Bacteria</taxon>
        <taxon>Bacillati</taxon>
        <taxon>Actinomycetota</taxon>
        <taxon>Actinomycetes</taxon>
        <taxon>Pseudonocardiales</taxon>
        <taxon>Pseudonocardiaceae</taxon>
        <taxon>Pseudonocardia</taxon>
    </lineage>
</organism>
<comment type="caution">
    <text evidence="4">The sequence shown here is derived from an EMBL/GenBank/DDBJ whole genome shotgun (WGS) entry which is preliminary data.</text>
</comment>
<dbReference type="NCBIfam" id="TIGR02713">
    <property type="entry name" value="allophanate_hyd"/>
    <property type="match status" value="1"/>
</dbReference>
<dbReference type="PANTHER" id="PTHR11895:SF169">
    <property type="entry name" value="GLUTAMYL-TRNA(GLN) AMIDOTRANSFERASE"/>
    <property type="match status" value="1"/>
</dbReference>
<protein>
    <submittedName>
        <fullName evidence="4">Allophanate hydrolase</fullName>
        <ecNumber evidence="4">3.5.1.54</ecNumber>
    </submittedName>
</protein>
<dbReference type="InterPro" id="IPR053844">
    <property type="entry name" value="AH_C"/>
</dbReference>
<dbReference type="Proteomes" id="UP001299970">
    <property type="component" value="Unassembled WGS sequence"/>
</dbReference>
<dbReference type="EC" id="3.5.1.54" evidence="4"/>
<feature type="domain" description="Allophanate hydrolase C-terminal" evidence="3">
    <location>
        <begin position="440"/>
        <end position="556"/>
    </location>
</feature>
<name>A0ABS9TQN7_9PSEU</name>
<dbReference type="Pfam" id="PF01425">
    <property type="entry name" value="Amidase"/>
    <property type="match status" value="1"/>
</dbReference>
<gene>
    <name evidence="4" type="primary">atzF</name>
    <name evidence="4" type="ORF">MMF94_34520</name>
</gene>
<sequence length="560" mass="56645">MNPGERVRAAYRAIAAVDRPEIWISLRPEADALADAAAVDPGSPLAGTVVAVKDNVAVRGLRTTAGCPAFGAVATADATAVARLRAAGAVVIGTTNLDQFATGLVGTRSPHGPVRDARRPDRISGGSSSGSAVAVALGLVDIAIGTDTAGSGRVPAALQGIVGIKPTPGVVPTEGVVPACRSWDCVTVLARDLPTAEAAMGVMAGGARSWPADTPLAAPPVPRVAVPQGLPGLPTAWDDVIGSLDAAGIDAVPIDIGPFLEAARLLYEGGLVAERHAAVGGFVDAHRPDVDPVVGAIIGAAGGIPASRYVTDIARLAELRAVAMAALVGLDGLLLPTVTEHPTIEEVATDPVGVNARLGTYTNFCNLFDLSAVAVPAGTMGDAQFGVTVLGRPFSDAVVADIARRIMIPATPPPLQAGGLPEPVTTAVPWPITAGAAAVPLVVVGAHRRGQPLAAELERRGARWDGMVRTAPTYRLLALDTVPPKPGLVRAPDGAAIVGERWMISPAGLGTLLAELPPPMLLGPVELADGTWNVGFGCAADVTGEDITSTGDWLAALRPG</sequence>
<dbReference type="RefSeq" id="WP_241041653.1">
    <property type="nucleotide sequence ID" value="NZ_BAAAJF010000017.1"/>
</dbReference>
<evidence type="ECO:0000256" key="1">
    <source>
        <dbReference type="SAM" id="MobiDB-lite"/>
    </source>
</evidence>
<dbReference type="NCBIfam" id="NF006043">
    <property type="entry name" value="PRK08186.1"/>
    <property type="match status" value="1"/>
</dbReference>
<keyword evidence="5" id="KW-1185">Reference proteome</keyword>
<dbReference type="SUPFAM" id="SSF75304">
    <property type="entry name" value="Amidase signature (AS) enzymes"/>
    <property type="match status" value="1"/>
</dbReference>
<dbReference type="InterPro" id="IPR014085">
    <property type="entry name" value="Allophanate_hydrolase"/>
</dbReference>
<feature type="domain" description="Amidase" evidence="2">
    <location>
        <begin position="7"/>
        <end position="397"/>
    </location>
</feature>
<dbReference type="InterPro" id="IPR036928">
    <property type="entry name" value="AS_sf"/>
</dbReference>